<reference evidence="1 2" key="1">
    <citation type="submission" date="2012-10" db="EMBL/GenBank/DDBJ databases">
        <authorList>
            <person name="Harkins D.M."/>
            <person name="Durkin A.S."/>
            <person name="Brinkac L.M."/>
            <person name="Selengut J.D."/>
            <person name="Sanka R."/>
            <person name="DePew J."/>
            <person name="Purushe J."/>
            <person name="Peacock S.J."/>
            <person name="Thaipadungpanit J."/>
            <person name="Wuthiekanun V.W."/>
            <person name="Day N.P."/>
            <person name="Vinetz J.M."/>
            <person name="Sutton G.G."/>
            <person name="Nelson W.C."/>
            <person name="Fouts D.E."/>
        </authorList>
    </citation>
    <scope>NUCLEOTIDE SEQUENCE [LARGE SCALE GENOMIC DNA]</scope>
    <source>
        <strain evidence="1 2">H1</strain>
    </source>
</reference>
<sequence>MYFIVVPQFQSLTVKSRFVRVPTSILQTKNWTYDFLTFLLTTN</sequence>
<evidence type="ECO:0000313" key="1">
    <source>
        <dbReference type="EMBL" id="EKO13834.1"/>
    </source>
</evidence>
<protein>
    <submittedName>
        <fullName evidence="1">Uncharacterized protein</fullName>
    </submittedName>
</protein>
<dbReference type="AlphaFoldDB" id="A0A0E2AY08"/>
<gene>
    <name evidence="1" type="ORF">LEP1GSC081_3148</name>
</gene>
<comment type="caution">
    <text evidence="1">The sequence shown here is derived from an EMBL/GenBank/DDBJ whole genome shotgun (WGS) entry which is preliminary data.</text>
</comment>
<evidence type="ECO:0000313" key="2">
    <source>
        <dbReference type="Proteomes" id="UP000006253"/>
    </source>
</evidence>
<organism evidence="1 2">
    <name type="scientific">Leptospira kirschneri str. H1</name>
    <dbReference type="NCBI Taxonomy" id="1049966"/>
    <lineage>
        <taxon>Bacteria</taxon>
        <taxon>Pseudomonadati</taxon>
        <taxon>Spirochaetota</taxon>
        <taxon>Spirochaetia</taxon>
        <taxon>Leptospirales</taxon>
        <taxon>Leptospiraceae</taxon>
        <taxon>Leptospira</taxon>
    </lineage>
</organism>
<dbReference type="Proteomes" id="UP000006253">
    <property type="component" value="Unassembled WGS sequence"/>
</dbReference>
<dbReference type="EMBL" id="AHMY02000067">
    <property type="protein sequence ID" value="EKO13834.1"/>
    <property type="molecule type" value="Genomic_DNA"/>
</dbReference>
<name>A0A0E2AY08_9LEPT</name>
<proteinExistence type="predicted"/>
<accession>A0A0E2AY08</accession>